<proteinExistence type="predicted"/>
<feature type="transmembrane region" description="Helical" evidence="1">
    <location>
        <begin position="84"/>
        <end position="106"/>
    </location>
</feature>
<dbReference type="OrthoDB" id="1692805at2"/>
<keyword evidence="1" id="KW-0812">Transmembrane</keyword>
<name>F5VZH1_9STRE</name>
<organism evidence="2 3">
    <name type="scientific">Streptococcus infantis SK1076</name>
    <dbReference type="NCBI Taxonomy" id="1005705"/>
    <lineage>
        <taxon>Bacteria</taxon>
        <taxon>Bacillati</taxon>
        <taxon>Bacillota</taxon>
        <taxon>Bacilli</taxon>
        <taxon>Lactobacillales</taxon>
        <taxon>Streptococcaceae</taxon>
        <taxon>Streptococcus</taxon>
    </lineage>
</organism>
<dbReference type="Proteomes" id="UP000010138">
    <property type="component" value="Unassembled WGS sequence"/>
</dbReference>
<keyword evidence="1" id="KW-0472">Membrane</keyword>
<keyword evidence="1" id="KW-1133">Transmembrane helix</keyword>
<protein>
    <submittedName>
        <fullName evidence="2">Conserved domain protein</fullName>
    </submittedName>
</protein>
<dbReference type="AlphaFoldDB" id="F5VZH1"/>
<evidence type="ECO:0000313" key="3">
    <source>
        <dbReference type="Proteomes" id="UP000010138"/>
    </source>
</evidence>
<reference evidence="2 3" key="1">
    <citation type="submission" date="2011-04" db="EMBL/GenBank/DDBJ databases">
        <authorList>
            <person name="Durkin A.S."/>
            <person name="Radune D."/>
            <person name="Hostetler J."/>
            <person name="Torralba M."/>
            <person name="Gillis M."/>
            <person name="Methe B."/>
            <person name="Sutton G."/>
            <person name="Nelson K.E."/>
        </authorList>
    </citation>
    <scope>NUCLEOTIDE SEQUENCE [LARGE SCALE GENOMIC DNA]</scope>
    <source>
        <strain evidence="2 3">SK1076</strain>
    </source>
</reference>
<evidence type="ECO:0000256" key="1">
    <source>
        <dbReference type="SAM" id="Phobius"/>
    </source>
</evidence>
<dbReference type="eggNOG" id="ENOG5032Y4R">
    <property type="taxonomic scope" value="Bacteria"/>
</dbReference>
<dbReference type="RefSeq" id="WP_006150097.1">
    <property type="nucleotide sequence ID" value="NZ_AFNN01000010.1"/>
</dbReference>
<sequence>MKKMDEMDRDIQLRSEEWGYKTALLGLCAWTGFNIYQALVGGGKLEMLPCLILILSVSVQGFAQTAMKRNMIAGDEEYKEPNKLVQGVILMVVILIVVLALGVYFFRKTNAV</sequence>
<dbReference type="EMBL" id="AFNN01000010">
    <property type="protein sequence ID" value="EGL87066.1"/>
    <property type="molecule type" value="Genomic_DNA"/>
</dbReference>
<gene>
    <name evidence="2" type="ORF">HMPREF9967_1520</name>
</gene>
<comment type="caution">
    <text evidence="2">The sequence shown here is derived from an EMBL/GenBank/DDBJ whole genome shotgun (WGS) entry which is preliminary data.</text>
</comment>
<accession>F5VZH1</accession>
<evidence type="ECO:0000313" key="2">
    <source>
        <dbReference type="EMBL" id="EGL87066.1"/>
    </source>
</evidence>
<feature type="transmembrane region" description="Helical" evidence="1">
    <location>
        <begin position="45"/>
        <end position="63"/>
    </location>
</feature>